<feature type="compositionally biased region" description="Low complexity" evidence="1">
    <location>
        <begin position="290"/>
        <end position="320"/>
    </location>
</feature>
<name>A0ABN9VDT2_9DINO</name>
<feature type="region of interest" description="Disordered" evidence="1">
    <location>
        <begin position="202"/>
        <end position="241"/>
    </location>
</feature>
<dbReference type="Proteomes" id="UP001189429">
    <property type="component" value="Unassembled WGS sequence"/>
</dbReference>
<evidence type="ECO:0000313" key="2">
    <source>
        <dbReference type="EMBL" id="CAK0871271.1"/>
    </source>
</evidence>
<proteinExistence type="predicted"/>
<comment type="caution">
    <text evidence="2">The sequence shown here is derived from an EMBL/GenBank/DDBJ whole genome shotgun (WGS) entry which is preliminary data.</text>
</comment>
<gene>
    <name evidence="2" type="ORF">PCOR1329_LOCUS57161</name>
</gene>
<dbReference type="EMBL" id="CAUYUJ010017055">
    <property type="protein sequence ID" value="CAK0871271.1"/>
    <property type="molecule type" value="Genomic_DNA"/>
</dbReference>
<sequence>MTSWLLPEEHAEALDEPLVVAEDDAHAHAAMAAGAAGLARAESGRFQRSAGGGDRASLLLDAPESCALPARASVSAHLVWPVASKMMASSASPSRSARLSMVDSIPTPNSALQATSAEPVAQEPLAMESLALRSSLWPQGSEIGSLGWLEQLSGASPATNSGALAALYNGRPSWRERSHRGPPGPTSTLEAIYFEGAARRVRADGSATSPLPRPPPGLRRDLLPRPGTGAGPWRRSAQRCRTATGLPAAAASLAPLASLSAEPGPAASAPACTAAADGGRPTTAPAWLDAPGAAGPRPRGSRSAARPRAAPRGPRATAAPAEPPRQAPGDPAGGPGSDQPQARGAEQGRPPRRAANASCPFSHAAVGAASAVELRCGHCFALSHLRAAREAARLCVGAGLSAECHGEALICPLCGDQAGSALLGARGGVLTAYSADKEAYLGEARKDWQAPLELPHTSEGPVSLKTTFFFGKEGRWPLQSTARCSLAVVALSRGSEAH</sequence>
<evidence type="ECO:0008006" key="4">
    <source>
        <dbReference type="Google" id="ProtNLM"/>
    </source>
</evidence>
<evidence type="ECO:0000313" key="3">
    <source>
        <dbReference type="Proteomes" id="UP001189429"/>
    </source>
</evidence>
<protein>
    <recommendedName>
        <fullName evidence="4">RING-type domain-containing protein</fullName>
    </recommendedName>
</protein>
<accession>A0ABN9VDT2</accession>
<feature type="compositionally biased region" description="Low complexity" evidence="1">
    <location>
        <begin position="260"/>
        <end position="279"/>
    </location>
</feature>
<evidence type="ECO:0000256" key="1">
    <source>
        <dbReference type="SAM" id="MobiDB-lite"/>
    </source>
</evidence>
<keyword evidence="3" id="KW-1185">Reference proteome</keyword>
<organism evidence="2 3">
    <name type="scientific">Prorocentrum cordatum</name>
    <dbReference type="NCBI Taxonomy" id="2364126"/>
    <lineage>
        <taxon>Eukaryota</taxon>
        <taxon>Sar</taxon>
        <taxon>Alveolata</taxon>
        <taxon>Dinophyceae</taxon>
        <taxon>Prorocentrales</taxon>
        <taxon>Prorocentraceae</taxon>
        <taxon>Prorocentrum</taxon>
    </lineage>
</organism>
<feature type="region of interest" description="Disordered" evidence="1">
    <location>
        <begin position="260"/>
        <end position="357"/>
    </location>
</feature>
<reference evidence="2" key="1">
    <citation type="submission" date="2023-10" db="EMBL/GenBank/DDBJ databases">
        <authorList>
            <person name="Chen Y."/>
            <person name="Shah S."/>
            <person name="Dougan E. K."/>
            <person name="Thang M."/>
            <person name="Chan C."/>
        </authorList>
    </citation>
    <scope>NUCLEOTIDE SEQUENCE [LARGE SCALE GENOMIC DNA]</scope>
</reference>